<evidence type="ECO:0000256" key="4">
    <source>
        <dbReference type="ARBA" id="ARBA00022475"/>
    </source>
</evidence>
<dbReference type="Gene3D" id="1.10.287.570">
    <property type="entry name" value="Helical hairpin bin"/>
    <property type="match status" value="1"/>
</dbReference>
<dbReference type="InterPro" id="IPR003020">
    <property type="entry name" value="HCO3_transpt_euk"/>
</dbReference>
<dbReference type="FunFam" id="3.40.930.10:FF:000002">
    <property type="entry name" value="Anion exchange protein"/>
    <property type="match status" value="1"/>
</dbReference>
<evidence type="ECO:0000259" key="16">
    <source>
        <dbReference type="Pfam" id="PF07565"/>
    </source>
</evidence>
<dbReference type="PRINTS" id="PR01231">
    <property type="entry name" value="HCO3TRNSPORT"/>
</dbReference>
<comment type="subcellular location">
    <subcellularLocation>
        <location evidence="1">Basolateral cell membrane</location>
        <topology evidence="1">Multi-pass membrane protein</topology>
    </subcellularLocation>
    <subcellularLocation>
        <location evidence="13">Membrane</location>
        <topology evidence="13">Multi-pass membrane protein</topology>
    </subcellularLocation>
</comment>
<evidence type="ECO:0000313" key="17">
    <source>
        <dbReference type="Ensembl" id="ENSSAUP00010040585.1"/>
    </source>
</evidence>
<keyword evidence="9 13" id="KW-0472">Membrane</keyword>
<reference evidence="17" key="1">
    <citation type="submission" date="2021-04" db="EMBL/GenBank/DDBJ databases">
        <authorList>
            <consortium name="Wellcome Sanger Institute Data Sharing"/>
        </authorList>
    </citation>
    <scope>NUCLEOTIDE SEQUENCE [LARGE SCALE GENOMIC DNA]</scope>
</reference>
<dbReference type="GO" id="GO:0008510">
    <property type="term" value="F:sodium:bicarbonate symporter activity"/>
    <property type="evidence" value="ECO:0007669"/>
    <property type="project" value="TreeGrafter"/>
</dbReference>
<dbReference type="GO" id="GO:0016323">
    <property type="term" value="C:basolateral plasma membrane"/>
    <property type="evidence" value="ECO:0007669"/>
    <property type="project" value="UniProtKB-SubCell"/>
</dbReference>
<accession>A0A671WNV8</accession>
<evidence type="ECO:0000256" key="11">
    <source>
        <dbReference type="ARBA" id="ARBA00035820"/>
    </source>
</evidence>
<feature type="transmembrane region" description="Helical" evidence="13">
    <location>
        <begin position="590"/>
        <end position="609"/>
    </location>
</feature>
<evidence type="ECO:0000259" key="15">
    <source>
        <dbReference type="Pfam" id="PF00955"/>
    </source>
</evidence>
<dbReference type="InterPro" id="IPR011531">
    <property type="entry name" value="HCO3_transpt-like_TM_dom"/>
</dbReference>
<evidence type="ECO:0000256" key="13">
    <source>
        <dbReference type="RuleBase" id="RU362035"/>
    </source>
</evidence>
<dbReference type="GeneTree" id="ENSGT00940000157488"/>
<proteinExistence type="inferred from homology"/>
<protein>
    <recommendedName>
        <fullName evidence="13">Anion exchange protein</fullName>
    </recommendedName>
</protein>
<comment type="catalytic activity">
    <reaction evidence="11">
        <text>3 hydrogencarbonate(out) + Na(+)(out) = 3 hydrogencarbonate(in) + Na(+)(in)</text>
        <dbReference type="Rhea" id="RHEA:72219"/>
        <dbReference type="ChEBI" id="CHEBI:17544"/>
        <dbReference type="ChEBI" id="CHEBI:29101"/>
    </reaction>
</comment>
<reference evidence="17" key="2">
    <citation type="submission" date="2025-08" db="UniProtKB">
        <authorList>
            <consortium name="Ensembl"/>
        </authorList>
    </citation>
    <scope>IDENTIFICATION</scope>
</reference>
<dbReference type="InterPro" id="IPR016152">
    <property type="entry name" value="PTrfase/Anion_transptr"/>
</dbReference>
<evidence type="ECO:0000256" key="8">
    <source>
        <dbReference type="ARBA" id="ARBA00023065"/>
    </source>
</evidence>
<keyword evidence="5 13" id="KW-0812">Transmembrane</keyword>
<keyword evidence="8 13" id="KW-0406">Ion transport</keyword>
<feature type="transmembrane region" description="Helical" evidence="13">
    <location>
        <begin position="635"/>
        <end position="662"/>
    </location>
</feature>
<organism evidence="17 18">
    <name type="scientific">Sparus aurata</name>
    <name type="common">Gilthead sea bream</name>
    <dbReference type="NCBI Taxonomy" id="8175"/>
    <lineage>
        <taxon>Eukaryota</taxon>
        <taxon>Metazoa</taxon>
        <taxon>Chordata</taxon>
        <taxon>Craniata</taxon>
        <taxon>Vertebrata</taxon>
        <taxon>Euteleostomi</taxon>
        <taxon>Actinopterygii</taxon>
        <taxon>Neopterygii</taxon>
        <taxon>Teleostei</taxon>
        <taxon>Neoteleostei</taxon>
        <taxon>Acanthomorphata</taxon>
        <taxon>Eupercaria</taxon>
        <taxon>Spariformes</taxon>
        <taxon>Sparidae</taxon>
        <taxon>Sparus</taxon>
    </lineage>
</organism>
<evidence type="ECO:0000256" key="5">
    <source>
        <dbReference type="ARBA" id="ARBA00022692"/>
    </source>
</evidence>
<feature type="transmembrane region" description="Helical" evidence="13">
    <location>
        <begin position="690"/>
        <end position="709"/>
    </location>
</feature>
<feature type="compositionally biased region" description="Low complexity" evidence="14">
    <location>
        <begin position="158"/>
        <end position="171"/>
    </location>
</feature>
<dbReference type="SUPFAM" id="SSF55804">
    <property type="entry name" value="Phoshotransferase/anion transport protein"/>
    <property type="match status" value="1"/>
</dbReference>
<dbReference type="Gene3D" id="3.40.930.10">
    <property type="entry name" value="Mannitol-specific EII, Chain A"/>
    <property type="match status" value="1"/>
</dbReference>
<dbReference type="Pfam" id="PF00955">
    <property type="entry name" value="HCO3_cotransp"/>
    <property type="match status" value="2"/>
</dbReference>
<dbReference type="Ensembl" id="ENSSAUT00010042750.1">
    <property type="protein sequence ID" value="ENSSAUP00010040585.1"/>
    <property type="gene ID" value="ENSSAUG00010013765.1"/>
</dbReference>
<dbReference type="GO" id="GO:0051453">
    <property type="term" value="P:regulation of intracellular pH"/>
    <property type="evidence" value="ECO:0007669"/>
    <property type="project" value="TreeGrafter"/>
</dbReference>
<dbReference type="FunFam" id="1.10.287.570:FF:000001">
    <property type="entry name" value="Anion exchange protein"/>
    <property type="match status" value="1"/>
</dbReference>
<dbReference type="Proteomes" id="UP000472265">
    <property type="component" value="Chromosome 5"/>
</dbReference>
<dbReference type="PANTHER" id="PTHR11453:SF20">
    <property type="entry name" value="ELECTROGENIC SODIUM BICARBONATE COTRANSPORTER 4"/>
    <property type="match status" value="1"/>
</dbReference>
<feature type="transmembrane region" description="Helical" evidence="13">
    <location>
        <begin position="715"/>
        <end position="735"/>
    </location>
</feature>
<dbReference type="PRINTS" id="PR01232">
    <property type="entry name" value="NAHCO3TRSPRT"/>
</dbReference>
<dbReference type="InterPro" id="IPR013769">
    <property type="entry name" value="Band3_cytoplasmic_dom"/>
</dbReference>
<evidence type="ECO:0000256" key="2">
    <source>
        <dbReference type="ARBA" id="ARBA00010993"/>
    </source>
</evidence>
<dbReference type="PANTHER" id="PTHR11453">
    <property type="entry name" value="ANION EXCHANGE PROTEIN"/>
    <property type="match status" value="1"/>
</dbReference>
<evidence type="ECO:0000256" key="9">
    <source>
        <dbReference type="ARBA" id="ARBA00023136"/>
    </source>
</evidence>
<name>A0A671WNV8_SPAAU</name>
<evidence type="ECO:0000256" key="10">
    <source>
        <dbReference type="ARBA" id="ARBA00023201"/>
    </source>
</evidence>
<feature type="domain" description="Bicarbonate transporter-like transmembrane" evidence="15">
    <location>
        <begin position="572"/>
        <end position="818"/>
    </location>
</feature>
<evidence type="ECO:0000256" key="7">
    <source>
        <dbReference type="ARBA" id="ARBA00023053"/>
    </source>
</evidence>
<keyword evidence="18" id="KW-1185">Reference proteome</keyword>
<dbReference type="GO" id="GO:0008509">
    <property type="term" value="F:monoatomic anion transmembrane transporter activity"/>
    <property type="evidence" value="ECO:0007669"/>
    <property type="project" value="InterPro"/>
</dbReference>
<feature type="domain" description="Band 3 cytoplasmic" evidence="16">
    <location>
        <begin position="36"/>
        <end position="301"/>
    </location>
</feature>
<evidence type="ECO:0000313" key="18">
    <source>
        <dbReference type="Proteomes" id="UP000472265"/>
    </source>
</evidence>
<feature type="region of interest" description="Disordered" evidence="14">
    <location>
        <begin position="148"/>
        <end position="181"/>
    </location>
</feature>
<keyword evidence="4" id="KW-1003">Cell membrane</keyword>
<sequence>MDSTEQGLQDINRTVSPAAERLRYILNEEDDMPTPTLFTEMDTLQREGDELEWKESARWVKFEEKVEEGGERWSKPHVSTLSLHSLFELRTCLQTGTVLLDLEGYSLPQIVDDIIERQIEEGMISPELRDKISFVLLRKHRHQTKKPIHRSLADIGKSGSSASESHAQSRSMNDIADTPSTDQLKNKFMKKIPRDAEASNVLVGEVDFLNKPFVAFVRLAQATTLGGLTEVPVPTRFLFILLGPQGKAKSYNEIGRAIATLMVDDLFSDVAYKARDREDLIAGIDEFLDEVIVLPPGEWDPKIRIEPPKKVPSADKRKSVFSLNELGQMNGTAGGKGALDQDEEMPEQHELGEELAFTGRFCGGLFLDIKRKLPWLPSDFYEGFHIQSISAVLFIYLGCITNAITFGGLLGDATDNYQGVMESFLGTALAGSVFCLFSGQPLIILSSTGPILIFEKLLFEFSKNNGIDYMELRLWIGMHSCLQCFILVATDASYIIKYMTRFTEEGFSSLISFIFISDAIKKMVGSFKYYPINTDFKPDYVTAYKCECLAPDPSEFTPWLREVQGGEDPGGKPTRPDRGWLVMPFAKNPWWVYVASFVPALLVTILIFMDQQISAVIVNRKENKLKKGCGYHLDLFWVGVLMAACSFMGLPWYVAATVISIAHIDSLKMESESSAPGEQPQFLGVREQRMTGLLVFALTGVSIFLAPVLKFIPMPVLYGVFLYMGVASLSGIQFWDRIKLYMMPSKHQPDFSYLRHVPLRKIHLFTLVQILCLAVLWILKSTFLAIIFPVMILGLMVVRKMLDMVFSQHDLAWVDDLLPGKEKKKKEDNKKKGKEVEKEKKKPKQDDSEEEVRALELLLPPAGGTGRDTSFLTICVCVCVCVCVCLQDKPHVYSNHSPSSESDLDRRYCVLKLHIPYRDLVYPDVVQSQWGAYCQAAATHSAL</sequence>
<evidence type="ECO:0000256" key="3">
    <source>
        <dbReference type="ARBA" id="ARBA00022448"/>
    </source>
</evidence>
<evidence type="ECO:0000256" key="12">
    <source>
        <dbReference type="ARBA" id="ARBA00036309"/>
    </source>
</evidence>
<keyword evidence="3 13" id="KW-0813">Transport</keyword>
<feature type="region of interest" description="Disordered" evidence="14">
    <location>
        <begin position="824"/>
        <end position="848"/>
    </location>
</feature>
<feature type="transmembrane region" description="Helical" evidence="13">
    <location>
        <begin position="474"/>
        <end position="496"/>
    </location>
</feature>
<keyword evidence="10" id="KW-0739">Sodium transport</keyword>
<evidence type="ECO:0000256" key="1">
    <source>
        <dbReference type="ARBA" id="ARBA00004554"/>
    </source>
</evidence>
<comment type="caution">
    <text evidence="13">Lacks conserved residue(s) required for the propagation of feature annotation.</text>
</comment>
<dbReference type="NCBIfam" id="TIGR00834">
    <property type="entry name" value="ae"/>
    <property type="match status" value="1"/>
</dbReference>
<comment type="catalytic activity">
    <reaction evidence="12">
        <text>2 hydrogencarbonate(out) + Na(+)(out) = 2 hydrogencarbonate(in) + Na(+)(in)</text>
        <dbReference type="Rhea" id="RHEA:72215"/>
        <dbReference type="ChEBI" id="CHEBI:17544"/>
        <dbReference type="ChEBI" id="CHEBI:29101"/>
    </reaction>
</comment>
<feature type="domain" description="Bicarbonate transporter-like transmembrane" evidence="15">
    <location>
        <begin position="360"/>
        <end position="549"/>
    </location>
</feature>
<reference evidence="17" key="3">
    <citation type="submission" date="2025-09" db="UniProtKB">
        <authorList>
            <consortium name="Ensembl"/>
        </authorList>
    </citation>
    <scope>IDENTIFICATION</scope>
</reference>
<feature type="transmembrane region" description="Helical" evidence="13">
    <location>
        <begin position="389"/>
        <end position="411"/>
    </location>
</feature>
<evidence type="ECO:0000256" key="6">
    <source>
        <dbReference type="ARBA" id="ARBA00022989"/>
    </source>
</evidence>
<dbReference type="InterPro" id="IPR003024">
    <property type="entry name" value="Na/HCO3_transpt"/>
</dbReference>
<keyword evidence="7" id="KW-0915">Sodium</keyword>
<feature type="transmembrane region" description="Helical" evidence="13">
    <location>
        <begin position="423"/>
        <end position="454"/>
    </location>
</feature>
<dbReference type="Pfam" id="PF07565">
    <property type="entry name" value="Band_3_cyto"/>
    <property type="match status" value="1"/>
</dbReference>
<evidence type="ECO:0000256" key="14">
    <source>
        <dbReference type="SAM" id="MobiDB-lite"/>
    </source>
</evidence>
<comment type="similarity">
    <text evidence="2 13">Belongs to the anion exchanger (TC 2.A.31) family.</text>
</comment>
<dbReference type="GO" id="GO:0005452">
    <property type="term" value="F:solute:inorganic anion antiporter activity"/>
    <property type="evidence" value="ECO:0007669"/>
    <property type="project" value="InterPro"/>
</dbReference>
<keyword evidence="6 13" id="KW-1133">Transmembrane helix</keyword>
<gene>
    <name evidence="17" type="primary">SLC4A5</name>
    <name evidence="17" type="synonym">slc4a5a</name>
</gene>
<dbReference type="AlphaFoldDB" id="A0A671WNV8"/>